<reference evidence="6 8" key="3">
    <citation type="submission" date="2018-08" db="EMBL/GenBank/DDBJ databases">
        <title>A genome reference for cultivated species of the human gut microbiota.</title>
        <authorList>
            <person name="Zou Y."/>
            <person name="Xue W."/>
            <person name="Luo G."/>
        </authorList>
    </citation>
    <scope>NUCLEOTIDE SEQUENCE [LARGE SCALE GENOMIC DNA]</scope>
    <source>
        <strain evidence="6 8">AF14-7</strain>
    </source>
</reference>
<dbReference type="EMBL" id="JAIWWW010000032">
    <property type="protein sequence ID" value="MCA4524384.1"/>
    <property type="molecule type" value="Genomic_DNA"/>
</dbReference>
<protein>
    <submittedName>
        <fullName evidence="6">Penicillin-binding protein activator LpoB</fullName>
    </submittedName>
</protein>
<reference evidence="4" key="5">
    <citation type="submission" date="2023-08" db="EMBL/GenBank/DDBJ databases">
        <title>Mucin Metabolism Genes Underlie the Key Renovations of Bacteroides xylanisolvens Genomes in Captive Great Apes.</title>
        <authorList>
            <person name="Nishida A.H."/>
        </authorList>
    </citation>
    <scope>NUCLEOTIDE SEQUENCE</scope>
    <source>
        <strain evidence="4">P19.10B</strain>
    </source>
</reference>
<evidence type="ECO:0000313" key="8">
    <source>
        <dbReference type="Proteomes" id="UP000283369"/>
    </source>
</evidence>
<name>A0A173XZG2_9BACE</name>
<dbReference type="EMBL" id="QRYV01000003">
    <property type="protein sequence ID" value="RGV18735.1"/>
    <property type="molecule type" value="Genomic_DNA"/>
</dbReference>
<comment type="caution">
    <text evidence="6">The sequence shown here is derived from an EMBL/GenBank/DDBJ whole genome shotgun (WGS) entry which is preliminary data.</text>
</comment>
<feature type="chain" id="PRO_5014250675" evidence="1">
    <location>
        <begin position="20"/>
        <end position="286"/>
    </location>
</feature>
<sequence>MKKILLLFSICLISMLGYAQTNEDGKESVYIDYFSRPGSINNILAEALRNKIIEGIQEMNRVVLIDVDSNEALKTEARRRQEASAMGDVVARSEAMTTLGAKYLIQGNITSMQGIKKTDSKGKPYYKGSVSYTLKIVDPSNGTLKGTQAFSHEGLTGSIGDTPEEAIIKTLDYAKISMDDFVNENFKIQGTIVQVESTKKDKAQTVYVDLGTKRGIQKGQKFTVYIEMDIAGELSLKEIGRLNVKEVLSGARSLCSVSKGGEEIMRATKEERKLIIISRKDTFLSL</sequence>
<organism evidence="6 8">
    <name type="scientific">Bacteroides xylanisolvens</name>
    <dbReference type="NCBI Taxonomy" id="371601"/>
    <lineage>
        <taxon>Bacteria</taxon>
        <taxon>Pseudomonadati</taxon>
        <taxon>Bacteroidota</taxon>
        <taxon>Bacteroidia</taxon>
        <taxon>Bacteroidales</taxon>
        <taxon>Bacteroidaceae</taxon>
        <taxon>Bacteroides</taxon>
    </lineage>
</organism>
<evidence type="ECO:0000313" key="7">
    <source>
        <dbReference type="Proteomes" id="UP000196036"/>
    </source>
</evidence>
<dbReference type="Proteomes" id="UP001197958">
    <property type="component" value="Unassembled WGS sequence"/>
</dbReference>
<dbReference type="Proteomes" id="UP000471447">
    <property type="component" value="Unassembled WGS sequence"/>
</dbReference>
<evidence type="ECO:0000313" key="10">
    <source>
        <dbReference type="Proteomes" id="UP000487596"/>
    </source>
</evidence>
<accession>A0A173XZG2</accession>
<dbReference type="Gene3D" id="3.40.50.10610">
    <property type="entry name" value="ABC-type transport auxiliary lipoprotein component"/>
    <property type="match status" value="1"/>
</dbReference>
<dbReference type="EMBL" id="WDCG01000004">
    <property type="protein sequence ID" value="KAB6426191.1"/>
    <property type="molecule type" value="Genomic_DNA"/>
</dbReference>
<dbReference type="Proteomes" id="UP000487596">
    <property type="component" value="Unassembled WGS sequence"/>
</dbReference>
<feature type="signal peptide" evidence="1">
    <location>
        <begin position="1"/>
        <end position="19"/>
    </location>
</feature>
<dbReference type="EMBL" id="NFLW01000003">
    <property type="protein sequence ID" value="OUQ73783.1"/>
    <property type="molecule type" value="Genomic_DNA"/>
</dbReference>
<reference evidence="9 10" key="4">
    <citation type="journal article" date="2019" name="Nat. Med.">
        <title>A library of human gut bacterial isolates paired with longitudinal multiomics data enables mechanistic microbiome research.</title>
        <authorList>
            <person name="Poyet M."/>
            <person name="Groussin M."/>
            <person name="Gibbons S.M."/>
            <person name="Avila-Pacheco J."/>
            <person name="Jiang X."/>
            <person name="Kearney S.M."/>
            <person name="Perrotta A.R."/>
            <person name="Berdy B."/>
            <person name="Zhao S."/>
            <person name="Lieberman T.D."/>
            <person name="Swanson P.K."/>
            <person name="Smith M."/>
            <person name="Roesemann S."/>
            <person name="Alexander J.E."/>
            <person name="Rich S.A."/>
            <person name="Livny J."/>
            <person name="Vlamakis H."/>
            <person name="Clish C."/>
            <person name="Bullock K."/>
            <person name="Deik A."/>
            <person name="Scott J."/>
            <person name="Pierce K.A."/>
            <person name="Xavier R.J."/>
            <person name="Alm E.J."/>
        </authorList>
    </citation>
    <scope>NUCLEOTIDE SEQUENCE [LARGE SCALE GENOMIC DNA]</scope>
    <source>
        <strain evidence="2 10">BIOML-A62</strain>
        <strain evidence="3 9">BIOML-A7</strain>
    </source>
</reference>
<evidence type="ECO:0000313" key="5">
    <source>
        <dbReference type="EMBL" id="OUQ73783.1"/>
    </source>
</evidence>
<dbReference type="AlphaFoldDB" id="A0A173XZG2"/>
<keyword evidence="1" id="KW-0732">Signal</keyword>
<evidence type="ECO:0000313" key="2">
    <source>
        <dbReference type="EMBL" id="KAB6137259.1"/>
    </source>
</evidence>
<evidence type="ECO:0000256" key="1">
    <source>
        <dbReference type="SAM" id="SignalP"/>
    </source>
</evidence>
<evidence type="ECO:0000313" key="9">
    <source>
        <dbReference type="Proteomes" id="UP000471447"/>
    </source>
</evidence>
<gene>
    <name evidence="5" type="ORF">B5E52_02850</name>
    <name evidence="6" type="ORF">DWW25_01910</name>
    <name evidence="2" type="ORF">GA424_13985</name>
    <name evidence="3" type="ORF">GAZ26_06120</name>
    <name evidence="4" type="ORF">LDZ35_14355</name>
</gene>
<evidence type="ECO:0000313" key="4">
    <source>
        <dbReference type="EMBL" id="MCA4524384.1"/>
    </source>
</evidence>
<proteinExistence type="predicted"/>
<reference evidence="5" key="2">
    <citation type="journal article" date="2018" name="BMC Genomics">
        <title>Whole genome sequencing and function prediction of 133 gut anaerobes isolated from chicken caecum in pure cultures.</title>
        <authorList>
            <person name="Medvecky M."/>
            <person name="Cejkova D."/>
            <person name="Polansky O."/>
            <person name="Karasova D."/>
            <person name="Kubasova T."/>
            <person name="Cizek A."/>
            <person name="Rychlik I."/>
        </authorList>
    </citation>
    <scope>NUCLEOTIDE SEQUENCE</scope>
    <source>
        <strain evidence="5">An109</strain>
    </source>
</reference>
<dbReference type="RefSeq" id="WP_055234487.1">
    <property type="nucleotide sequence ID" value="NZ_CAKOCS010000034.1"/>
</dbReference>
<reference evidence="7" key="1">
    <citation type="submission" date="2017-04" db="EMBL/GenBank/DDBJ databases">
        <title>Function of individual gut microbiota members based on whole genome sequencing of pure cultures obtained from chicken caecum.</title>
        <authorList>
            <person name="Medvecky M."/>
            <person name="Cejkova D."/>
            <person name="Polansky O."/>
            <person name="Karasova D."/>
            <person name="Kubasova T."/>
            <person name="Cizek A."/>
            <person name="Rychlik I."/>
        </authorList>
    </citation>
    <scope>NUCLEOTIDE SEQUENCE [LARGE SCALE GENOMIC DNA]</scope>
    <source>
        <strain evidence="7">An109</strain>
    </source>
</reference>
<dbReference type="Proteomes" id="UP000196036">
    <property type="component" value="Unassembled WGS sequence"/>
</dbReference>
<evidence type="ECO:0000313" key="3">
    <source>
        <dbReference type="EMBL" id="KAB6426191.1"/>
    </source>
</evidence>
<dbReference type="Proteomes" id="UP000283369">
    <property type="component" value="Unassembled WGS sequence"/>
</dbReference>
<dbReference type="EMBL" id="WDEH01000022">
    <property type="protein sequence ID" value="KAB6137259.1"/>
    <property type="molecule type" value="Genomic_DNA"/>
</dbReference>
<evidence type="ECO:0000313" key="6">
    <source>
        <dbReference type="EMBL" id="RGV18735.1"/>
    </source>
</evidence>